<gene>
    <name evidence="3" type="ORF">NEH16_17355</name>
</gene>
<protein>
    <submittedName>
        <fullName evidence="3">Pilus assembly protein</fullName>
    </submittedName>
</protein>
<dbReference type="InterPro" id="IPR012495">
    <property type="entry name" value="TadE-like_dom"/>
</dbReference>
<keyword evidence="1" id="KW-0472">Membrane</keyword>
<evidence type="ECO:0000256" key="1">
    <source>
        <dbReference type="SAM" id="Phobius"/>
    </source>
</evidence>
<sequence length="135" mass="13983">MKPAVVARRPLDDRGDTSVQMAIVFPFIILLTIAVVQVSLWYYARNVALTAAREGVAAARVYESGPGAGAERARAVLGRIAGNTLLGPSVSTGGSTAERIRVQVTGRAPSLLPGVPGLTITQSASGPVERWTTGG</sequence>
<evidence type="ECO:0000313" key="4">
    <source>
        <dbReference type="Proteomes" id="UP001164963"/>
    </source>
</evidence>
<evidence type="ECO:0000259" key="2">
    <source>
        <dbReference type="Pfam" id="PF07811"/>
    </source>
</evidence>
<keyword evidence="1" id="KW-0812">Transmembrane</keyword>
<keyword evidence="1" id="KW-1133">Transmembrane helix</keyword>
<evidence type="ECO:0000313" key="3">
    <source>
        <dbReference type="EMBL" id="UZK55657.1"/>
    </source>
</evidence>
<accession>A0ABY6PTP6</accession>
<dbReference type="RefSeq" id="WP_079192924.1">
    <property type="nucleotide sequence ID" value="NZ_CP098740.1"/>
</dbReference>
<keyword evidence="4" id="KW-1185">Reference proteome</keyword>
<organism evidence="3 4">
    <name type="scientific">Streptomyces drozdowiczii</name>
    <dbReference type="NCBI Taxonomy" id="202862"/>
    <lineage>
        <taxon>Bacteria</taxon>
        <taxon>Bacillati</taxon>
        <taxon>Actinomycetota</taxon>
        <taxon>Actinomycetes</taxon>
        <taxon>Kitasatosporales</taxon>
        <taxon>Streptomycetaceae</taxon>
        <taxon>Streptomyces</taxon>
    </lineage>
</organism>
<proteinExistence type="predicted"/>
<feature type="transmembrane region" description="Helical" evidence="1">
    <location>
        <begin position="21"/>
        <end position="44"/>
    </location>
</feature>
<dbReference type="EMBL" id="CP098740">
    <property type="protein sequence ID" value="UZK55657.1"/>
    <property type="molecule type" value="Genomic_DNA"/>
</dbReference>
<dbReference type="Pfam" id="PF07811">
    <property type="entry name" value="TadE"/>
    <property type="match status" value="1"/>
</dbReference>
<reference evidence="3" key="1">
    <citation type="journal article" date="2022" name="Front. Microbiol.">
        <title>Mirubactin C rescues the lethal effect of cell wall biosynthesis mutations in Bacillus subtilis.</title>
        <authorList>
            <person name="Kepplinger B."/>
            <person name="Wen X."/>
            <person name="Tyler A.R."/>
            <person name="Kim B.Y."/>
            <person name="Brown J."/>
            <person name="Banks P."/>
            <person name="Dashti Y."/>
            <person name="Mackenzie E.S."/>
            <person name="Wills C."/>
            <person name="Kawai Y."/>
            <person name="Waldron K.J."/>
            <person name="Allenby N.E.E."/>
            <person name="Wu L.J."/>
            <person name="Hall M.J."/>
            <person name="Errington J."/>
        </authorList>
    </citation>
    <scope>NUCLEOTIDE SEQUENCE</scope>
    <source>
        <strain evidence="3">MDA8-470</strain>
    </source>
</reference>
<dbReference type="Proteomes" id="UP001164963">
    <property type="component" value="Chromosome"/>
</dbReference>
<name>A0ABY6PTP6_9ACTN</name>
<feature type="domain" description="TadE-like" evidence="2">
    <location>
        <begin position="15"/>
        <end position="56"/>
    </location>
</feature>